<comment type="caution">
    <text evidence="1">The sequence shown here is derived from an EMBL/GenBank/DDBJ whole genome shotgun (WGS) entry which is preliminary data.</text>
</comment>
<name>A0A9D1EEW0_9FIRM</name>
<dbReference type="Proteomes" id="UP000824201">
    <property type="component" value="Unassembled WGS sequence"/>
</dbReference>
<proteinExistence type="predicted"/>
<reference evidence="1" key="2">
    <citation type="journal article" date="2021" name="PeerJ">
        <title>Extensive microbial diversity within the chicken gut microbiome revealed by metagenomics and culture.</title>
        <authorList>
            <person name="Gilroy R."/>
            <person name="Ravi A."/>
            <person name="Getino M."/>
            <person name="Pursley I."/>
            <person name="Horton D.L."/>
            <person name="Alikhan N.F."/>
            <person name="Baker D."/>
            <person name="Gharbi K."/>
            <person name="Hall N."/>
            <person name="Watson M."/>
            <person name="Adriaenssens E.M."/>
            <person name="Foster-Nyarko E."/>
            <person name="Jarju S."/>
            <person name="Secka A."/>
            <person name="Antonio M."/>
            <person name="Oren A."/>
            <person name="Chaudhuri R.R."/>
            <person name="La Ragione R."/>
            <person name="Hildebrand F."/>
            <person name="Pallen M.J."/>
        </authorList>
    </citation>
    <scope>NUCLEOTIDE SEQUENCE</scope>
    <source>
        <strain evidence="1">ChiW13-3771</strain>
    </source>
</reference>
<protein>
    <submittedName>
        <fullName evidence="1">Uncharacterized protein</fullName>
    </submittedName>
</protein>
<evidence type="ECO:0000313" key="1">
    <source>
        <dbReference type="EMBL" id="HIR88638.1"/>
    </source>
</evidence>
<accession>A0A9D1EEW0</accession>
<organism evidence="1 2">
    <name type="scientific">Candidatus Fimimorpha faecalis</name>
    <dbReference type="NCBI Taxonomy" id="2840824"/>
    <lineage>
        <taxon>Bacteria</taxon>
        <taxon>Bacillati</taxon>
        <taxon>Bacillota</taxon>
        <taxon>Clostridia</taxon>
        <taxon>Eubacteriales</taxon>
        <taxon>Candidatus Fimimorpha</taxon>
    </lineage>
</organism>
<gene>
    <name evidence="1" type="ORF">IAC96_06775</name>
</gene>
<evidence type="ECO:0000313" key="2">
    <source>
        <dbReference type="Proteomes" id="UP000824201"/>
    </source>
</evidence>
<dbReference type="EMBL" id="DVHN01000075">
    <property type="protein sequence ID" value="HIR88638.1"/>
    <property type="molecule type" value="Genomic_DNA"/>
</dbReference>
<dbReference type="AlphaFoldDB" id="A0A9D1EEW0"/>
<reference evidence="1" key="1">
    <citation type="submission" date="2020-10" db="EMBL/GenBank/DDBJ databases">
        <authorList>
            <person name="Gilroy R."/>
        </authorList>
    </citation>
    <scope>NUCLEOTIDE SEQUENCE</scope>
    <source>
        <strain evidence="1">ChiW13-3771</strain>
    </source>
</reference>
<sequence>MLSSSACSDAEIENAVRNTESVSSVIFMTERETHQYLDMILQNNINIQEILKLLNGMETVTDTNATQINTLVTNGLREKNQEGI</sequence>